<dbReference type="Gene3D" id="3.40.710.10">
    <property type="entry name" value="DD-peptidase/beta-lactamase superfamily"/>
    <property type="match status" value="1"/>
</dbReference>
<dbReference type="SUPFAM" id="SSF56601">
    <property type="entry name" value="beta-lactamase/transpeptidase-like"/>
    <property type="match status" value="1"/>
</dbReference>
<evidence type="ECO:0000256" key="2">
    <source>
        <dbReference type="ARBA" id="ARBA00007171"/>
    </source>
</evidence>
<dbReference type="GO" id="GO:0005886">
    <property type="term" value="C:plasma membrane"/>
    <property type="evidence" value="ECO:0007669"/>
    <property type="project" value="TreeGrafter"/>
</dbReference>
<evidence type="ECO:0000313" key="5">
    <source>
        <dbReference type="EMBL" id="HIU49305.1"/>
    </source>
</evidence>
<dbReference type="PANTHER" id="PTHR30627">
    <property type="entry name" value="PEPTIDOGLYCAN D,D-TRANSPEPTIDASE"/>
    <property type="match status" value="1"/>
</dbReference>
<dbReference type="Pfam" id="PF03793">
    <property type="entry name" value="PASTA"/>
    <property type="match status" value="2"/>
</dbReference>
<dbReference type="GO" id="GO:0008658">
    <property type="term" value="F:penicillin binding"/>
    <property type="evidence" value="ECO:0007669"/>
    <property type="project" value="InterPro"/>
</dbReference>
<dbReference type="Pfam" id="PF00905">
    <property type="entry name" value="Transpeptidase"/>
    <property type="match status" value="1"/>
</dbReference>
<gene>
    <name evidence="5" type="ORF">IAB04_08045</name>
</gene>
<dbReference type="PANTHER" id="PTHR30627:SF1">
    <property type="entry name" value="PEPTIDOGLYCAN D,D-TRANSPEPTIDASE FTSI"/>
    <property type="match status" value="1"/>
</dbReference>
<comment type="caution">
    <text evidence="5">The sequence shown here is derived from an EMBL/GenBank/DDBJ whole genome shotgun (WGS) entry which is preliminary data.</text>
</comment>
<dbReference type="EMBL" id="DVND01000202">
    <property type="protein sequence ID" value="HIU49305.1"/>
    <property type="molecule type" value="Genomic_DNA"/>
</dbReference>
<dbReference type="InterPro" id="IPR050515">
    <property type="entry name" value="Beta-lactam/transpept"/>
</dbReference>
<protein>
    <submittedName>
        <fullName evidence="5">PASTA domain-containing protein</fullName>
    </submittedName>
</protein>
<dbReference type="CDD" id="cd06576">
    <property type="entry name" value="PASTA_Pbp2x-like_1"/>
    <property type="match status" value="1"/>
</dbReference>
<evidence type="ECO:0000256" key="3">
    <source>
        <dbReference type="ARBA" id="ARBA00023136"/>
    </source>
</evidence>
<dbReference type="AlphaFoldDB" id="A0A9D1LWJ7"/>
<name>A0A9D1LWJ7_9FIRM</name>
<dbReference type="PROSITE" id="PS51178">
    <property type="entry name" value="PASTA"/>
    <property type="match status" value="2"/>
</dbReference>
<accession>A0A9D1LWJ7</accession>
<dbReference type="SMART" id="SM00740">
    <property type="entry name" value="PASTA"/>
    <property type="match status" value="2"/>
</dbReference>
<dbReference type="Proteomes" id="UP000824111">
    <property type="component" value="Unassembled WGS sequence"/>
</dbReference>
<feature type="domain" description="PASTA" evidence="4">
    <location>
        <begin position="607"/>
        <end position="666"/>
    </location>
</feature>
<comment type="similarity">
    <text evidence="2">Belongs to the transpeptidase family.</text>
</comment>
<organism evidence="5 6">
    <name type="scientific">Candidatus Avimonoglobus intestinipullorum</name>
    <dbReference type="NCBI Taxonomy" id="2840699"/>
    <lineage>
        <taxon>Bacteria</taxon>
        <taxon>Bacillati</taxon>
        <taxon>Bacillota</taxon>
        <taxon>Clostridia</taxon>
        <taxon>Eubacteriales</taxon>
        <taxon>Candidatus Avimonoglobus</taxon>
    </lineage>
</organism>
<reference evidence="5" key="1">
    <citation type="submission" date="2020-10" db="EMBL/GenBank/DDBJ databases">
        <authorList>
            <person name="Gilroy R."/>
        </authorList>
    </citation>
    <scope>NUCLEOTIDE SEQUENCE</scope>
    <source>
        <strain evidence="5">ChiSjej4B22-9803</strain>
    </source>
</reference>
<evidence type="ECO:0000256" key="1">
    <source>
        <dbReference type="ARBA" id="ARBA00004370"/>
    </source>
</evidence>
<dbReference type="Gene3D" id="3.90.1310.10">
    <property type="entry name" value="Penicillin-binding protein 2a (Domain 2)"/>
    <property type="match status" value="1"/>
</dbReference>
<proteinExistence type="inferred from homology"/>
<evidence type="ECO:0000313" key="6">
    <source>
        <dbReference type="Proteomes" id="UP000824111"/>
    </source>
</evidence>
<dbReference type="InterPro" id="IPR005311">
    <property type="entry name" value="PBP_dimer"/>
</dbReference>
<dbReference type="InterPro" id="IPR001460">
    <property type="entry name" value="PCN-bd_Tpept"/>
</dbReference>
<evidence type="ECO:0000259" key="4">
    <source>
        <dbReference type="PROSITE" id="PS51178"/>
    </source>
</evidence>
<dbReference type="CDD" id="cd06575">
    <property type="entry name" value="PASTA_Pbp2x-like_2"/>
    <property type="match status" value="1"/>
</dbReference>
<dbReference type="GO" id="GO:0071555">
    <property type="term" value="P:cell wall organization"/>
    <property type="evidence" value="ECO:0007669"/>
    <property type="project" value="TreeGrafter"/>
</dbReference>
<keyword evidence="3" id="KW-0472">Membrane</keyword>
<reference evidence="5" key="2">
    <citation type="journal article" date="2021" name="PeerJ">
        <title>Extensive microbial diversity within the chicken gut microbiome revealed by metagenomics and culture.</title>
        <authorList>
            <person name="Gilroy R."/>
            <person name="Ravi A."/>
            <person name="Getino M."/>
            <person name="Pursley I."/>
            <person name="Horton D.L."/>
            <person name="Alikhan N.F."/>
            <person name="Baker D."/>
            <person name="Gharbi K."/>
            <person name="Hall N."/>
            <person name="Watson M."/>
            <person name="Adriaenssens E.M."/>
            <person name="Foster-Nyarko E."/>
            <person name="Jarju S."/>
            <person name="Secka A."/>
            <person name="Antonio M."/>
            <person name="Oren A."/>
            <person name="Chaudhuri R.R."/>
            <person name="La Ragione R."/>
            <person name="Hildebrand F."/>
            <person name="Pallen M.J."/>
        </authorList>
    </citation>
    <scope>NUCLEOTIDE SEQUENCE</scope>
    <source>
        <strain evidence="5">ChiSjej4B22-9803</strain>
    </source>
</reference>
<dbReference type="Gene3D" id="3.30.10.20">
    <property type="match status" value="2"/>
</dbReference>
<sequence length="738" mass="80827">MRKRMLLLFAALVVLLAVLIFRVAYWQIVRGEELKSAAIDQQTNSTEVVASRGTIYDRNGKAVAQSASVNTVVCNPQQIAKDGSAEVVSRTLSEILALDYDRVYELVTKSNRYQVIKKRITVEETQAIKELKDSSIDKERAKQFSGIYFEEDSKRYYSYSIAPHIIGFTGYDNNGLQGIELTFDDELTGRPGSIISAKSANGTDSDLQYEEQSEALKGADVVLTIDETIQHFLEKRLETAVAENELKEGAAGIIMNPKTGEILAMATKPDFDLNSPYDIGQFVGNAVDLDEDEVMKNYESEDTALQEEAVAAIRNKMWRNKAVSDTYEPGSTFKILTAAMALEENVVQLDERFYCGGYKQVADRKIHCSRTTGHGSQTFVEGVQNSCNPVFMEVGLRLGPDKFAEYFKAFGLTEKTGIELVGESGSIYYKNRMTDVDIATSSFGQGFSVTPIQLITAISSVINGGNLMKPHIVKEIRNSEGIVKSYQPEVVNRVISEETSKQMREILESVVSSPTGSGKNAYIKGYRIGGKTGTSEKGRNNDKRIASFVGFAPADDPELICLIMMDEPQVAVRYGGTIAAPVVGAVLEDTLEYLGVERQYTEEEAATVAKAIPEVREMAVDAAKSNITDMGFKVRVVGEGETVIDQLPKPGVTVTEGSTVIIYTEEIDEEQYATVPDVSGMTFANAKETLEDYGLNFEAVGAGLVSNGAYAVKQSVEPGEKVPPATVISVEFRHEASD</sequence>
<dbReference type="SUPFAM" id="SSF56519">
    <property type="entry name" value="Penicillin binding protein dimerisation domain"/>
    <property type="match status" value="1"/>
</dbReference>
<dbReference type="InterPro" id="IPR005543">
    <property type="entry name" value="PASTA_dom"/>
</dbReference>
<dbReference type="SUPFAM" id="SSF54184">
    <property type="entry name" value="Penicillin-binding protein 2x (pbp-2x), c-terminal domain"/>
    <property type="match status" value="2"/>
</dbReference>
<dbReference type="InterPro" id="IPR036138">
    <property type="entry name" value="PBP_dimer_sf"/>
</dbReference>
<dbReference type="Pfam" id="PF03717">
    <property type="entry name" value="PBP_dimer"/>
    <property type="match status" value="1"/>
</dbReference>
<dbReference type="InterPro" id="IPR012338">
    <property type="entry name" value="Beta-lactam/transpept-like"/>
</dbReference>
<feature type="domain" description="PASTA" evidence="4">
    <location>
        <begin position="669"/>
        <end position="734"/>
    </location>
</feature>
<comment type="subcellular location">
    <subcellularLocation>
        <location evidence="1">Membrane</location>
    </subcellularLocation>
</comment>